<dbReference type="EMBL" id="UYRR01040836">
    <property type="protein sequence ID" value="VDK79965.1"/>
    <property type="molecule type" value="Genomic_DNA"/>
</dbReference>
<evidence type="ECO:0000256" key="1">
    <source>
        <dbReference type="SAM" id="MobiDB-lite"/>
    </source>
</evidence>
<dbReference type="AlphaFoldDB" id="A0A0M3KKC7"/>
<evidence type="ECO:0000313" key="3">
    <source>
        <dbReference type="Proteomes" id="UP000267096"/>
    </source>
</evidence>
<name>A0A0M3KKC7_ANISI</name>
<evidence type="ECO:0000313" key="2">
    <source>
        <dbReference type="EMBL" id="VDK79965.1"/>
    </source>
</evidence>
<keyword evidence="3" id="KW-1185">Reference proteome</keyword>
<proteinExistence type="predicted"/>
<reference evidence="4" key="1">
    <citation type="submission" date="2017-02" db="UniProtKB">
        <authorList>
            <consortium name="WormBaseParasite"/>
        </authorList>
    </citation>
    <scope>IDENTIFICATION</scope>
</reference>
<feature type="region of interest" description="Disordered" evidence="1">
    <location>
        <begin position="1"/>
        <end position="31"/>
    </location>
</feature>
<dbReference type="Proteomes" id="UP000267096">
    <property type="component" value="Unassembled WGS sequence"/>
</dbReference>
<evidence type="ECO:0000313" key="4">
    <source>
        <dbReference type="WBParaSite" id="ASIM_0002145601-mRNA-1"/>
    </source>
</evidence>
<organism evidence="4">
    <name type="scientific">Anisakis simplex</name>
    <name type="common">Herring worm</name>
    <dbReference type="NCBI Taxonomy" id="6269"/>
    <lineage>
        <taxon>Eukaryota</taxon>
        <taxon>Metazoa</taxon>
        <taxon>Ecdysozoa</taxon>
        <taxon>Nematoda</taxon>
        <taxon>Chromadorea</taxon>
        <taxon>Rhabditida</taxon>
        <taxon>Spirurina</taxon>
        <taxon>Ascaridomorpha</taxon>
        <taxon>Ascaridoidea</taxon>
        <taxon>Anisakidae</taxon>
        <taxon>Anisakis</taxon>
        <taxon>Anisakis simplex complex</taxon>
    </lineage>
</organism>
<sequence>MECDRLMDEGNSQDDQCHLQQHQPQVHNKRERPQIRLSLWHDLTGGFKSVFHGEVKILLNDVTMKPEGEHSGPQWFVFINCS</sequence>
<protein>
    <submittedName>
        <fullName evidence="4">MATH domain-containing protein</fullName>
    </submittedName>
</protein>
<gene>
    <name evidence="2" type="ORF">ASIM_LOCUS20826</name>
</gene>
<reference evidence="2 3" key="2">
    <citation type="submission" date="2018-11" db="EMBL/GenBank/DDBJ databases">
        <authorList>
            <consortium name="Pathogen Informatics"/>
        </authorList>
    </citation>
    <scope>NUCLEOTIDE SEQUENCE [LARGE SCALE GENOMIC DNA]</scope>
</reference>
<accession>A0A0M3KKC7</accession>
<dbReference type="WBParaSite" id="ASIM_0002145601-mRNA-1">
    <property type="protein sequence ID" value="ASIM_0002145601-mRNA-1"/>
    <property type="gene ID" value="ASIM_0002145601"/>
</dbReference>